<dbReference type="HOGENOM" id="CLU_179126_0_0_9"/>
<organism evidence="1 2">
    <name type="scientific">Desulfosporosinus youngiae DSM 17734</name>
    <dbReference type="NCBI Taxonomy" id="768710"/>
    <lineage>
        <taxon>Bacteria</taxon>
        <taxon>Bacillati</taxon>
        <taxon>Bacillota</taxon>
        <taxon>Clostridia</taxon>
        <taxon>Eubacteriales</taxon>
        <taxon>Desulfitobacteriaceae</taxon>
        <taxon>Desulfosporosinus</taxon>
    </lineage>
</organism>
<dbReference type="OrthoDB" id="5382843at2"/>
<evidence type="ECO:0000313" key="1">
    <source>
        <dbReference type="EMBL" id="EHQ91689.1"/>
    </source>
</evidence>
<dbReference type="EMBL" id="CM001441">
    <property type="protein sequence ID" value="EHQ91689.1"/>
    <property type="molecule type" value="Genomic_DNA"/>
</dbReference>
<proteinExistence type="predicted"/>
<protein>
    <submittedName>
        <fullName evidence="1">Uncharacterized protein</fullName>
    </submittedName>
</protein>
<sequence length="101" mass="11258">MWNIINNGLTIGTEGSESGIILKDEEHCEGARITLEKDAHDIPFAITCSIYGLMMHTTFAGSEQEALGKYDEMKQCIQSFLSTDASEEEISNWCGLFTNKF</sequence>
<dbReference type="RefSeq" id="WP_007786730.1">
    <property type="nucleotide sequence ID" value="NZ_CM001441.1"/>
</dbReference>
<dbReference type="AlphaFoldDB" id="H5XYY3"/>
<dbReference type="Proteomes" id="UP000005104">
    <property type="component" value="Chromosome"/>
</dbReference>
<dbReference type="eggNOG" id="ENOG5031D0P">
    <property type="taxonomic scope" value="Bacteria"/>
</dbReference>
<evidence type="ECO:0000313" key="2">
    <source>
        <dbReference type="Proteomes" id="UP000005104"/>
    </source>
</evidence>
<keyword evidence="2" id="KW-1185">Reference proteome</keyword>
<gene>
    <name evidence="1" type="ORF">DesyoDRAFT_4743</name>
</gene>
<reference evidence="1 2" key="1">
    <citation type="submission" date="2011-11" db="EMBL/GenBank/DDBJ databases">
        <title>The Noncontiguous Finished genome of Desulfosporosinus youngiae DSM 17734.</title>
        <authorList>
            <consortium name="US DOE Joint Genome Institute (JGI-PGF)"/>
            <person name="Lucas S."/>
            <person name="Han J."/>
            <person name="Lapidus A."/>
            <person name="Cheng J.-F."/>
            <person name="Goodwin L."/>
            <person name="Pitluck S."/>
            <person name="Peters L."/>
            <person name="Ovchinnikova G."/>
            <person name="Lu M."/>
            <person name="Land M.L."/>
            <person name="Hauser L."/>
            <person name="Pester M."/>
            <person name="Spring S."/>
            <person name="Ollivier B."/>
            <person name="Rattei T."/>
            <person name="Klenk H.-P."/>
            <person name="Wagner M."/>
            <person name="Loy A."/>
            <person name="Woyke T.J."/>
        </authorList>
    </citation>
    <scope>NUCLEOTIDE SEQUENCE [LARGE SCALE GENOMIC DNA]</scope>
    <source>
        <strain evidence="1 2">DSM 17734</strain>
    </source>
</reference>
<accession>H5XYY3</accession>
<name>H5XYY3_9FIRM</name>